<dbReference type="InterPro" id="IPR019775">
    <property type="entry name" value="WD40_repeat_CS"/>
</dbReference>
<reference evidence="7" key="1">
    <citation type="submission" date="2020-01" db="EMBL/GenBank/DDBJ databases">
        <title>Identification and distribution of gene clusters putatively required for synthesis of sphingolipid metabolism inhibitors in phylogenetically diverse species of the filamentous fungus Fusarium.</title>
        <authorList>
            <person name="Kim H.-S."/>
            <person name="Busman M."/>
            <person name="Brown D.W."/>
            <person name="Divon H."/>
            <person name="Uhlig S."/>
            <person name="Proctor R.H."/>
        </authorList>
    </citation>
    <scope>NUCLEOTIDE SEQUENCE</scope>
    <source>
        <strain evidence="7">NRRL 53441</strain>
    </source>
</reference>
<feature type="domain" description="NWD NACHT-NTPase N-terminal" evidence="5">
    <location>
        <begin position="71"/>
        <end position="298"/>
    </location>
</feature>
<organism evidence="7 8">
    <name type="scientific">Fusarium austroafricanum</name>
    <dbReference type="NCBI Taxonomy" id="2364996"/>
    <lineage>
        <taxon>Eukaryota</taxon>
        <taxon>Fungi</taxon>
        <taxon>Dikarya</taxon>
        <taxon>Ascomycota</taxon>
        <taxon>Pezizomycotina</taxon>
        <taxon>Sordariomycetes</taxon>
        <taxon>Hypocreomycetidae</taxon>
        <taxon>Hypocreales</taxon>
        <taxon>Nectriaceae</taxon>
        <taxon>Fusarium</taxon>
        <taxon>Fusarium concolor species complex</taxon>
    </lineage>
</organism>
<evidence type="ECO:0000256" key="3">
    <source>
        <dbReference type="PROSITE-ProRule" id="PRU00221"/>
    </source>
</evidence>
<name>A0A8H4KIZ4_9HYPO</name>
<dbReference type="Pfam" id="PF17100">
    <property type="entry name" value="NACHT_N"/>
    <property type="match status" value="1"/>
</dbReference>
<dbReference type="InterPro" id="IPR056884">
    <property type="entry name" value="NPHP3-like_N"/>
</dbReference>
<dbReference type="PROSITE" id="PS00678">
    <property type="entry name" value="WD_REPEATS_1"/>
    <property type="match status" value="1"/>
</dbReference>
<dbReference type="InterPro" id="IPR027417">
    <property type="entry name" value="P-loop_NTPase"/>
</dbReference>
<evidence type="ECO:0000256" key="2">
    <source>
        <dbReference type="ARBA" id="ARBA00022737"/>
    </source>
</evidence>
<dbReference type="PROSITE" id="PS50082">
    <property type="entry name" value="WD_REPEATS_2"/>
    <property type="match status" value="1"/>
</dbReference>
<dbReference type="Proteomes" id="UP000605986">
    <property type="component" value="Unassembled WGS sequence"/>
</dbReference>
<dbReference type="Pfam" id="PF00400">
    <property type="entry name" value="WD40"/>
    <property type="match status" value="1"/>
</dbReference>
<keyword evidence="1 3" id="KW-0853">WD repeat</keyword>
<dbReference type="InterPro" id="IPR011047">
    <property type="entry name" value="Quinoprotein_ADH-like_sf"/>
</dbReference>
<feature type="region of interest" description="Disordered" evidence="4">
    <location>
        <begin position="1"/>
        <end position="67"/>
    </location>
</feature>
<evidence type="ECO:0000259" key="5">
    <source>
        <dbReference type="Pfam" id="PF17100"/>
    </source>
</evidence>
<dbReference type="Gene3D" id="2.130.10.10">
    <property type="entry name" value="YVTN repeat-like/Quinoprotein amine dehydrogenase"/>
    <property type="match status" value="3"/>
</dbReference>
<dbReference type="PROSITE" id="PS50294">
    <property type="entry name" value="WD_REPEATS_REGION"/>
    <property type="match status" value="1"/>
</dbReference>
<dbReference type="EMBL" id="JAADJG010000245">
    <property type="protein sequence ID" value="KAF4450559.1"/>
    <property type="molecule type" value="Genomic_DNA"/>
</dbReference>
<accession>A0A8H4KIZ4</accession>
<dbReference type="InterPro" id="IPR001680">
    <property type="entry name" value="WD40_rpt"/>
</dbReference>
<keyword evidence="2" id="KW-0677">Repeat</keyword>
<evidence type="ECO:0000256" key="1">
    <source>
        <dbReference type="ARBA" id="ARBA00022574"/>
    </source>
</evidence>
<dbReference type="SUPFAM" id="SSF50998">
    <property type="entry name" value="Quinoprotein alcohol dehydrogenase-like"/>
    <property type="match status" value="1"/>
</dbReference>
<proteinExistence type="predicted"/>
<feature type="repeat" description="WD" evidence="3">
    <location>
        <begin position="1227"/>
        <end position="1268"/>
    </location>
</feature>
<dbReference type="SMART" id="SM00320">
    <property type="entry name" value="WD40"/>
    <property type="match status" value="7"/>
</dbReference>
<dbReference type="SUPFAM" id="SSF50978">
    <property type="entry name" value="WD40 repeat-like"/>
    <property type="match status" value="1"/>
</dbReference>
<feature type="domain" description="Nephrocystin 3-like N-terminal" evidence="6">
    <location>
        <begin position="364"/>
        <end position="523"/>
    </location>
</feature>
<feature type="compositionally biased region" description="Polar residues" evidence="4">
    <location>
        <begin position="20"/>
        <end position="50"/>
    </location>
</feature>
<feature type="compositionally biased region" description="Low complexity" evidence="4">
    <location>
        <begin position="55"/>
        <end position="67"/>
    </location>
</feature>
<protein>
    <submittedName>
        <fullName evidence="7">Vegetative incompatibility protein HET-E-1</fullName>
    </submittedName>
</protein>
<evidence type="ECO:0000313" key="7">
    <source>
        <dbReference type="EMBL" id="KAF4450559.1"/>
    </source>
</evidence>
<dbReference type="InterPro" id="IPR031359">
    <property type="entry name" value="NACHT_N"/>
</dbReference>
<dbReference type="PANTHER" id="PTHR10039:SF14">
    <property type="entry name" value="NACHT DOMAIN-CONTAINING PROTEIN"/>
    <property type="match status" value="1"/>
</dbReference>
<dbReference type="Pfam" id="PF24883">
    <property type="entry name" value="NPHP3_N"/>
    <property type="match status" value="1"/>
</dbReference>
<dbReference type="InterPro" id="IPR036322">
    <property type="entry name" value="WD40_repeat_dom_sf"/>
</dbReference>
<evidence type="ECO:0000256" key="4">
    <source>
        <dbReference type="SAM" id="MobiDB-lite"/>
    </source>
</evidence>
<dbReference type="InterPro" id="IPR015943">
    <property type="entry name" value="WD40/YVTN_repeat-like_dom_sf"/>
</dbReference>
<dbReference type="PANTHER" id="PTHR10039">
    <property type="entry name" value="AMELOGENIN"/>
    <property type="match status" value="1"/>
</dbReference>
<comment type="caution">
    <text evidence="7">The sequence shown here is derived from an EMBL/GenBank/DDBJ whole genome shotgun (WGS) entry which is preliminary data.</text>
</comment>
<dbReference type="SUPFAM" id="SSF52540">
    <property type="entry name" value="P-loop containing nucleoside triphosphate hydrolases"/>
    <property type="match status" value="2"/>
</dbReference>
<keyword evidence="8" id="KW-1185">Reference proteome</keyword>
<dbReference type="Gene3D" id="3.40.50.300">
    <property type="entry name" value="P-loop containing nucleotide triphosphate hydrolases"/>
    <property type="match status" value="1"/>
</dbReference>
<gene>
    <name evidence="7" type="ORF">F53441_6339</name>
</gene>
<evidence type="ECO:0000313" key="8">
    <source>
        <dbReference type="Proteomes" id="UP000605986"/>
    </source>
</evidence>
<sequence>MVSFKKIFSRGKKRKDDQNEQSVQNSTSAQAMLSTGDTQTRQEITHTSNPAVAIPESELSPEASPELSQATIWSEAYEKIKEKDANKKWVIRYEEIVKSLTEEHHQEEGKPAEMGAMKTAVQVALDRTEKEAKAKGRLNEGIQLVNPFKNVITAAVKSSPEATLAWTCVTLSLEVSYPTRTNEEYLLTFTQLLANPVTESAAQREGIEYVVSRMDWYWDLCQSALHGTYSHKRTESLSKRVFEKFTNLYEAILLFLMKSVCLYHQNRVVGTLRDFLKHDDWGSLVNFIKAAQRELEDDLRQYTDQGVLNQLTAVSTLLEAWRKDDQYQREKANHNECRKLIARSIPEDTKNRILKEKGGMLPECCSWFFHTSQFKSWRDKPDNRILWISGDPGKGKTMLLCAIADWFQNSCCISYFFCKQDDAKLNNEAAVLRGLIYNITKKIPALMKHVEANKEGLGVGGPDGTEALSATLKSILMDPLASDTIILIDAFDECTQGGGKSIVLQLIAEVAGKTTAKCVISSRNSLSAIRLQLGSSPQFLRLELEKEEKQVRGAVKNYIHAQVTQLWRDRGIDPSKNSEVEAKLISKADGTFLWVSLVWLEISNELANSVVPDEAKFIMRTIEEMPHGLDGIYERMANQIQTGKNEALSKDMLRLIYFAYRPLNVHELQCLLQDEEYRQINDPEKFKNIVHQYCLFVTITNNIVRFIHQSAKDFVGTSALGLRFAAVPKYISEAHQDIFTRLVSNMYGASESDSRKPGLRKDIYDVGYPGQRRSELKCPEPDPAIHLAYSCVYWAQHLVDSDCRGTESVQNIVCKFLIDHSLHWVELLAWLGEASECIKQLNMLRSWASDHDTSRLKAWINDVRRLMLKFLPAVEEAPLQIYTSALIFAPYSSLIKEVHKVPAWVTNISGIEKSWKDYDMVLEHAKQSPMNVFWNGNNKLTSTSIFGVGPEAACWDIDTGSRIRHLDHDEAIIEAIVATPNGQKIAWFSRGSSPCLIYVWDATTGVLRDFEFSTENRSYRNLRILLSATGQFLVATSLKEPSHKVWDLTKGDASSQVFWPNLVHFDGLRKDIQFLTDTTFLSWSKNTIYVENIDGEVIREFKTDEDIETAESSIDGSTLFSSGSCGNSIRLWDIQSGYCRLAFQREGKGSMTHYLSGNGTKVAVVYGLDDFIKVWSVTTASCVTIYWGKCPTSVSLSKDGQLLASNAKEPFDIKIWDTGSGTQLATLSGHTNYISDLSFSPDSRRLASASNDFRVKVWELTAVNVYNSSNDATKTAGLCVACSPDGKLFCAIGEDGSLTIYENNGQNIQIHSNYAPSESSAPQREPSHLLLRSKPVFSKDGSKLAVIRNGDKVEIWDRPKNQLSHLCKLGKSGKPTAAVTAFSETGDLLAIGTAYELDVFNLENHECISSLGYEDADFNTHAIYSIRFLRDGFHLITGLLNGNIMLSDASGQHHRTIQGQHGKIYSMETILYETSEYLITSSGIGVDVWDVTESEHIQFIRSVNLGGTVYHLLRDPGSDSIINTERGVLHLDIPSWDSAPRSEVVPLCFEGYGLSDDQTWITNKGKRVIWLPPECRPRRHLRKVMGFAIWGSALVIAPEGKAVITLSFSKDIECCSI</sequence>
<evidence type="ECO:0000259" key="6">
    <source>
        <dbReference type="Pfam" id="PF24883"/>
    </source>
</evidence>
<dbReference type="OrthoDB" id="5106486at2759"/>